<dbReference type="AlphaFoldDB" id="A0A094J1W6"/>
<dbReference type="Pfam" id="PF02771">
    <property type="entry name" value="Acyl-CoA_dh_N"/>
    <property type="match status" value="1"/>
</dbReference>
<dbReference type="PANTHER" id="PTHR48083:SF13">
    <property type="entry name" value="ACYL-COA DEHYDROGENASE FAMILY MEMBER 11"/>
    <property type="match status" value="1"/>
</dbReference>
<organism evidence="11 12">
    <name type="scientific">Pseudidiomarina salinarum</name>
    <dbReference type="NCBI Taxonomy" id="435908"/>
    <lineage>
        <taxon>Bacteria</taxon>
        <taxon>Pseudomonadati</taxon>
        <taxon>Pseudomonadota</taxon>
        <taxon>Gammaproteobacteria</taxon>
        <taxon>Alteromonadales</taxon>
        <taxon>Idiomarinaceae</taxon>
        <taxon>Pseudidiomarina</taxon>
    </lineage>
</organism>
<dbReference type="GO" id="GO:0003995">
    <property type="term" value="F:acyl-CoA dehydrogenase activity"/>
    <property type="evidence" value="ECO:0007669"/>
    <property type="project" value="TreeGrafter"/>
</dbReference>
<evidence type="ECO:0000256" key="3">
    <source>
        <dbReference type="ARBA" id="ARBA00011738"/>
    </source>
</evidence>
<dbReference type="InterPro" id="IPR013786">
    <property type="entry name" value="AcylCoA_DH/ox_N"/>
</dbReference>
<dbReference type="PANTHER" id="PTHR48083">
    <property type="entry name" value="MEDIUM-CHAIN SPECIFIC ACYL-COA DEHYDROGENASE, MITOCHONDRIAL-RELATED"/>
    <property type="match status" value="1"/>
</dbReference>
<evidence type="ECO:0000259" key="9">
    <source>
        <dbReference type="Pfam" id="PF02770"/>
    </source>
</evidence>
<keyword evidence="5 7" id="KW-0274">FAD</keyword>
<dbReference type="InterPro" id="IPR036250">
    <property type="entry name" value="AcylCo_DH-like_C"/>
</dbReference>
<dbReference type="InterPro" id="IPR037069">
    <property type="entry name" value="AcylCoA_DH/ox_N_sf"/>
</dbReference>
<keyword evidence="6 7" id="KW-0560">Oxidoreductase</keyword>
<dbReference type="SUPFAM" id="SSF56645">
    <property type="entry name" value="Acyl-CoA dehydrogenase NM domain-like"/>
    <property type="match status" value="1"/>
</dbReference>
<dbReference type="OrthoDB" id="9769473at2"/>
<dbReference type="STRING" id="435908.IDSA_05115"/>
<protein>
    <submittedName>
        <fullName evidence="11">Acyl-CoA dehydrogenase</fullName>
    </submittedName>
</protein>
<dbReference type="Gene3D" id="2.40.110.10">
    <property type="entry name" value="Butyryl-CoA Dehydrogenase, subunit A, domain 2"/>
    <property type="match status" value="1"/>
</dbReference>
<feature type="domain" description="Acyl-CoA dehydrogenase/oxidase N-terminal" evidence="10">
    <location>
        <begin position="12"/>
        <end position="134"/>
    </location>
</feature>
<feature type="domain" description="Acyl-CoA dehydrogenase/oxidase C-terminal" evidence="8">
    <location>
        <begin position="251"/>
        <end position="400"/>
    </location>
</feature>
<dbReference type="Gene3D" id="1.20.140.10">
    <property type="entry name" value="Butyryl-CoA Dehydrogenase, subunit A, domain 3"/>
    <property type="match status" value="1"/>
</dbReference>
<evidence type="ECO:0000313" key="12">
    <source>
        <dbReference type="Proteomes" id="UP000054363"/>
    </source>
</evidence>
<evidence type="ECO:0000256" key="1">
    <source>
        <dbReference type="ARBA" id="ARBA00001974"/>
    </source>
</evidence>
<dbReference type="InterPro" id="IPR006091">
    <property type="entry name" value="Acyl-CoA_Oxase/DH_mid-dom"/>
</dbReference>
<evidence type="ECO:0000256" key="4">
    <source>
        <dbReference type="ARBA" id="ARBA00022630"/>
    </source>
</evidence>
<name>A0A094J1W6_9GAMM</name>
<comment type="subunit">
    <text evidence="3">Homodimer.</text>
</comment>
<comment type="caution">
    <text evidence="11">The sequence shown here is derived from an EMBL/GenBank/DDBJ whole genome shotgun (WGS) entry which is preliminary data.</text>
</comment>
<evidence type="ECO:0000259" key="10">
    <source>
        <dbReference type="Pfam" id="PF02771"/>
    </source>
</evidence>
<dbReference type="InterPro" id="IPR050741">
    <property type="entry name" value="Acyl-CoA_dehydrogenase"/>
</dbReference>
<dbReference type="RefSeq" id="WP_034774728.1">
    <property type="nucleotide sequence ID" value="NZ_JPER01000001.1"/>
</dbReference>
<evidence type="ECO:0000256" key="5">
    <source>
        <dbReference type="ARBA" id="ARBA00022827"/>
    </source>
</evidence>
<comment type="similarity">
    <text evidence="2 7">Belongs to the acyl-CoA dehydrogenase family.</text>
</comment>
<dbReference type="InterPro" id="IPR046373">
    <property type="entry name" value="Acyl-CoA_Oxase/DH_mid-dom_sf"/>
</dbReference>
<dbReference type="GO" id="GO:0050660">
    <property type="term" value="F:flavin adenine dinucleotide binding"/>
    <property type="evidence" value="ECO:0007669"/>
    <property type="project" value="InterPro"/>
</dbReference>
<dbReference type="Pfam" id="PF00441">
    <property type="entry name" value="Acyl-CoA_dh_1"/>
    <property type="match status" value="1"/>
</dbReference>
<keyword evidence="12" id="KW-1185">Reference proteome</keyword>
<dbReference type="Pfam" id="PF02770">
    <property type="entry name" value="Acyl-CoA_dh_M"/>
    <property type="match status" value="1"/>
</dbReference>
<dbReference type="SUPFAM" id="SSF47203">
    <property type="entry name" value="Acyl-CoA dehydrogenase C-terminal domain-like"/>
    <property type="match status" value="1"/>
</dbReference>
<dbReference type="GO" id="GO:0033539">
    <property type="term" value="P:fatty acid beta-oxidation using acyl-CoA dehydrogenase"/>
    <property type="evidence" value="ECO:0007669"/>
    <property type="project" value="TreeGrafter"/>
</dbReference>
<evidence type="ECO:0000256" key="7">
    <source>
        <dbReference type="RuleBase" id="RU362125"/>
    </source>
</evidence>
<dbReference type="eggNOG" id="COG1960">
    <property type="taxonomic scope" value="Bacteria"/>
</dbReference>
<keyword evidence="4 7" id="KW-0285">Flavoprotein</keyword>
<reference evidence="11 12" key="1">
    <citation type="submission" date="2014-06" db="EMBL/GenBank/DDBJ databases">
        <title>The draft genome sequence of Idiomarina salinarum ISL-52.</title>
        <authorList>
            <person name="Du J."/>
            <person name="Shao Z."/>
        </authorList>
    </citation>
    <scope>NUCLEOTIDE SEQUENCE [LARGE SCALE GENOMIC DNA]</scope>
    <source>
        <strain evidence="11 12">ISL-52</strain>
    </source>
</reference>
<evidence type="ECO:0000256" key="2">
    <source>
        <dbReference type="ARBA" id="ARBA00009347"/>
    </source>
</evidence>
<dbReference type="EMBL" id="JPER01000001">
    <property type="protein sequence ID" value="KFZ32054.1"/>
    <property type="molecule type" value="Genomic_DNA"/>
</dbReference>
<dbReference type="Proteomes" id="UP000054363">
    <property type="component" value="Unassembled WGS sequence"/>
</dbReference>
<dbReference type="InterPro" id="IPR009075">
    <property type="entry name" value="AcylCo_DH/oxidase_C"/>
</dbReference>
<dbReference type="InterPro" id="IPR009100">
    <property type="entry name" value="AcylCoA_DH/oxidase_NM_dom_sf"/>
</dbReference>
<comment type="cofactor">
    <cofactor evidence="1 7">
        <name>FAD</name>
        <dbReference type="ChEBI" id="CHEBI:57692"/>
    </cofactor>
</comment>
<proteinExistence type="inferred from homology"/>
<evidence type="ECO:0000256" key="6">
    <source>
        <dbReference type="ARBA" id="ARBA00023002"/>
    </source>
</evidence>
<gene>
    <name evidence="11" type="ORF">IDSA_05115</name>
</gene>
<dbReference type="FunFam" id="2.40.110.10:FF:000002">
    <property type="entry name" value="Acyl-CoA dehydrogenase fadE12"/>
    <property type="match status" value="1"/>
</dbReference>
<accession>A0A094J1W6</accession>
<evidence type="ECO:0000313" key="11">
    <source>
        <dbReference type="EMBL" id="KFZ32054.1"/>
    </source>
</evidence>
<dbReference type="Gene3D" id="1.10.540.10">
    <property type="entry name" value="Acyl-CoA dehydrogenase/oxidase, N-terminal domain"/>
    <property type="match status" value="1"/>
</dbReference>
<sequence>MDFTPSPRTLDYRKRLIAFMREHIEPAEANYQKENRRLNPDGNWREWQVPPMVSELKAKAKAAGLWNLFLPDDKLGAGLTTLEYAPLAEVMGHSLLAPEVFNCNAPDTGNMEVLYHFGTKAQQDQWLKPLLKGEIRSVFCMTEPDVASSDATNMQASIVADGDEVVIRGRKWWSTGLGHPDARFAIVMGLTDAGAAKHQRHSMVLVPLDAEGVIIERMLPAFGEYDAPYGHGEVIFDNVRVPKANLIGGLGDGFKIAQGRLGPGRIHHCMRALGAAEKALQLFMQRGQDRVAFGRPLLQLGGNMERVADMRIAIDQARLLTFFAAWKIDQVGAMKALTEISAIKVAAPNVLQKVVDETIQLYGGAGMSHDVPLTALYAMARALRIADGPDAVHRATIAKVELAKYRDHPNVRDPR</sequence>
<evidence type="ECO:0000259" key="8">
    <source>
        <dbReference type="Pfam" id="PF00441"/>
    </source>
</evidence>
<feature type="domain" description="Acyl-CoA oxidase/dehydrogenase middle" evidence="9">
    <location>
        <begin position="139"/>
        <end position="239"/>
    </location>
</feature>
<dbReference type="GO" id="GO:0005737">
    <property type="term" value="C:cytoplasm"/>
    <property type="evidence" value="ECO:0007669"/>
    <property type="project" value="TreeGrafter"/>
</dbReference>